<dbReference type="PANTHER" id="PTHR14796">
    <property type="entry name" value="NEURENSIN 1-RELATED"/>
    <property type="match status" value="1"/>
</dbReference>
<evidence type="ECO:0000313" key="4">
    <source>
        <dbReference type="Proteomes" id="UP001347796"/>
    </source>
</evidence>
<feature type="region of interest" description="Disordered" evidence="1">
    <location>
        <begin position="1"/>
        <end position="51"/>
    </location>
</feature>
<comment type="caution">
    <text evidence="3">The sequence shown here is derived from an EMBL/GenBank/DDBJ whole genome shotgun (WGS) entry which is preliminary data.</text>
</comment>
<dbReference type="EMBL" id="JAZGQO010000003">
    <property type="protein sequence ID" value="KAK6188456.1"/>
    <property type="molecule type" value="Genomic_DNA"/>
</dbReference>
<feature type="transmembrane region" description="Helical" evidence="2">
    <location>
        <begin position="104"/>
        <end position="126"/>
    </location>
</feature>
<dbReference type="GO" id="GO:0007399">
    <property type="term" value="P:nervous system development"/>
    <property type="evidence" value="ECO:0007669"/>
    <property type="project" value="TreeGrafter"/>
</dbReference>
<evidence type="ECO:0000256" key="2">
    <source>
        <dbReference type="SAM" id="Phobius"/>
    </source>
</evidence>
<gene>
    <name evidence="3" type="ORF">SNE40_004625</name>
</gene>
<feature type="transmembrane region" description="Helical" evidence="2">
    <location>
        <begin position="160"/>
        <end position="183"/>
    </location>
</feature>
<accession>A0AAN8Q168</accession>
<evidence type="ECO:0000313" key="3">
    <source>
        <dbReference type="EMBL" id="KAK6188456.1"/>
    </source>
</evidence>
<feature type="compositionally biased region" description="Basic and acidic residues" evidence="1">
    <location>
        <begin position="39"/>
        <end position="48"/>
    </location>
</feature>
<dbReference type="PANTHER" id="PTHR14796:SF3">
    <property type="entry name" value="NEURENSIN 1-LIKE-RELATED"/>
    <property type="match status" value="1"/>
</dbReference>
<dbReference type="InterPro" id="IPR024883">
    <property type="entry name" value="Neurensin"/>
</dbReference>
<keyword evidence="2" id="KW-1133">Transmembrane helix</keyword>
<keyword evidence="4" id="KW-1185">Reference proteome</keyword>
<keyword evidence="2" id="KW-0812">Transmembrane</keyword>
<evidence type="ECO:0008006" key="5">
    <source>
        <dbReference type="Google" id="ProtNLM"/>
    </source>
</evidence>
<dbReference type="GO" id="GO:0043025">
    <property type="term" value="C:neuronal cell body"/>
    <property type="evidence" value="ECO:0007669"/>
    <property type="project" value="TreeGrafter"/>
</dbReference>
<dbReference type="AlphaFoldDB" id="A0AAN8Q168"/>
<feature type="region of interest" description="Disordered" evidence="1">
    <location>
        <begin position="222"/>
        <end position="244"/>
    </location>
</feature>
<dbReference type="GO" id="GO:0043005">
    <property type="term" value="C:neuron projection"/>
    <property type="evidence" value="ECO:0007669"/>
    <property type="project" value="TreeGrafter"/>
</dbReference>
<protein>
    <recommendedName>
        <fullName evidence="5">Neurensin-1</fullName>
    </recommendedName>
</protein>
<sequence length="244" mass="27744">MTSSHKQDRKHLVTDDADETSEPAEEIHNLPPKHGKKGSRSEGKESEKRKRSCPLNFGVKSYLHNFYESHAFKDPLVYEDDDDFRYLLHSNPKRRRCPPIWWKIFLWVGVNLLLFGVIGILVGYLVPPKNHLEKIDEDNDIAYVDRNAEAYNTTLDMCKLIGLILFCVGGMTLALSLLFPSFFSHYCEDDPRDEAIKVPLRDGENPPLSPIEMSVPVSAKLKGVQPTRKSPEAHMTKTGTIPVK</sequence>
<organism evidence="3 4">
    <name type="scientific">Patella caerulea</name>
    <name type="common">Rayed Mediterranean limpet</name>
    <dbReference type="NCBI Taxonomy" id="87958"/>
    <lineage>
        <taxon>Eukaryota</taxon>
        <taxon>Metazoa</taxon>
        <taxon>Spiralia</taxon>
        <taxon>Lophotrochozoa</taxon>
        <taxon>Mollusca</taxon>
        <taxon>Gastropoda</taxon>
        <taxon>Patellogastropoda</taxon>
        <taxon>Patelloidea</taxon>
        <taxon>Patellidae</taxon>
        <taxon>Patella</taxon>
    </lineage>
</organism>
<dbReference type="GO" id="GO:0030133">
    <property type="term" value="C:transport vesicle"/>
    <property type="evidence" value="ECO:0007669"/>
    <property type="project" value="InterPro"/>
</dbReference>
<reference evidence="3 4" key="1">
    <citation type="submission" date="2024-01" db="EMBL/GenBank/DDBJ databases">
        <title>The genome of the rayed Mediterranean limpet Patella caerulea (Linnaeus, 1758).</title>
        <authorList>
            <person name="Anh-Thu Weber A."/>
            <person name="Halstead-Nussloch G."/>
        </authorList>
    </citation>
    <scope>NUCLEOTIDE SEQUENCE [LARGE SCALE GENOMIC DNA]</scope>
    <source>
        <strain evidence="3">AATW-2023a</strain>
        <tissue evidence="3">Whole specimen</tissue>
    </source>
</reference>
<keyword evidence="2" id="KW-0472">Membrane</keyword>
<evidence type="ECO:0000256" key="1">
    <source>
        <dbReference type="SAM" id="MobiDB-lite"/>
    </source>
</evidence>
<dbReference type="Pfam" id="PF14927">
    <property type="entry name" value="Neurensin"/>
    <property type="match status" value="1"/>
</dbReference>
<proteinExistence type="predicted"/>
<dbReference type="Proteomes" id="UP001347796">
    <property type="component" value="Unassembled WGS sequence"/>
</dbReference>
<feature type="compositionally biased region" description="Acidic residues" evidence="1">
    <location>
        <begin position="15"/>
        <end position="24"/>
    </location>
</feature>
<name>A0AAN8Q168_PATCE</name>